<feature type="region of interest" description="Disordered" evidence="1">
    <location>
        <begin position="1"/>
        <end position="104"/>
    </location>
</feature>
<dbReference type="EMBL" id="GBRH01277717">
    <property type="protein sequence ID" value="JAD20178.1"/>
    <property type="molecule type" value="Transcribed_RNA"/>
</dbReference>
<feature type="compositionally biased region" description="Low complexity" evidence="1">
    <location>
        <begin position="51"/>
        <end position="70"/>
    </location>
</feature>
<organism evidence="2">
    <name type="scientific">Arundo donax</name>
    <name type="common">Giant reed</name>
    <name type="synonym">Donax arundinaceus</name>
    <dbReference type="NCBI Taxonomy" id="35708"/>
    <lineage>
        <taxon>Eukaryota</taxon>
        <taxon>Viridiplantae</taxon>
        <taxon>Streptophyta</taxon>
        <taxon>Embryophyta</taxon>
        <taxon>Tracheophyta</taxon>
        <taxon>Spermatophyta</taxon>
        <taxon>Magnoliopsida</taxon>
        <taxon>Liliopsida</taxon>
        <taxon>Poales</taxon>
        <taxon>Poaceae</taxon>
        <taxon>PACMAD clade</taxon>
        <taxon>Arundinoideae</taxon>
        <taxon>Arundineae</taxon>
        <taxon>Arundo</taxon>
    </lineage>
</organism>
<name>A0A0A8Y5D9_ARUDO</name>
<sequence>MSTRRRLRRRVLPTVPPRSLATPPAPAPAACAMPPPRDATQATRCRLPRNAACSHAPPSPSSGAELSSSRSVRKASRPCQTHPRMLTSRTRDRTGGDKSIMPSR</sequence>
<evidence type="ECO:0000313" key="2">
    <source>
        <dbReference type="EMBL" id="JAD20178.1"/>
    </source>
</evidence>
<evidence type="ECO:0000256" key="1">
    <source>
        <dbReference type="SAM" id="MobiDB-lite"/>
    </source>
</evidence>
<proteinExistence type="predicted"/>
<feature type="compositionally biased region" description="Pro residues" evidence="1">
    <location>
        <begin position="23"/>
        <end position="37"/>
    </location>
</feature>
<accession>A0A0A8Y5D9</accession>
<dbReference type="AlphaFoldDB" id="A0A0A8Y5D9"/>
<protein>
    <submittedName>
        <fullName evidence="2">Uncharacterized protein</fullName>
    </submittedName>
</protein>
<reference evidence="2" key="2">
    <citation type="journal article" date="2015" name="Data Brief">
        <title>Shoot transcriptome of the giant reed, Arundo donax.</title>
        <authorList>
            <person name="Barrero R.A."/>
            <person name="Guerrero F.D."/>
            <person name="Moolhuijzen P."/>
            <person name="Goolsby J.A."/>
            <person name="Tidwell J."/>
            <person name="Bellgard S.E."/>
            <person name="Bellgard M.I."/>
        </authorList>
    </citation>
    <scope>NUCLEOTIDE SEQUENCE</scope>
    <source>
        <tissue evidence="2">Shoot tissue taken approximately 20 cm above the soil surface</tissue>
    </source>
</reference>
<feature type="compositionally biased region" description="Basic residues" evidence="1">
    <location>
        <begin position="1"/>
        <end position="11"/>
    </location>
</feature>
<reference evidence="2" key="1">
    <citation type="submission" date="2014-09" db="EMBL/GenBank/DDBJ databases">
        <authorList>
            <person name="Magalhaes I.L.F."/>
            <person name="Oliveira U."/>
            <person name="Santos F.R."/>
            <person name="Vidigal T.H.D.A."/>
            <person name="Brescovit A.D."/>
            <person name="Santos A.J."/>
        </authorList>
    </citation>
    <scope>NUCLEOTIDE SEQUENCE</scope>
    <source>
        <tissue evidence="2">Shoot tissue taken approximately 20 cm above the soil surface</tissue>
    </source>
</reference>